<evidence type="ECO:0000259" key="1">
    <source>
        <dbReference type="Pfam" id="PF00171"/>
    </source>
</evidence>
<dbReference type="InterPro" id="IPR015590">
    <property type="entry name" value="Aldehyde_DH_dom"/>
</dbReference>
<protein>
    <recommendedName>
        <fullName evidence="1">Aldehyde dehydrogenase domain-containing protein</fullName>
    </recommendedName>
</protein>
<evidence type="ECO:0000313" key="2">
    <source>
        <dbReference type="EMBL" id="RKK75286.1"/>
    </source>
</evidence>
<feature type="domain" description="Aldehyde dehydrogenase" evidence="1">
    <location>
        <begin position="39"/>
        <end position="93"/>
    </location>
</feature>
<gene>
    <name evidence="2" type="ORF">BFJ69_g7876</name>
</gene>
<accession>A0A420N4T8</accession>
<comment type="caution">
    <text evidence="2">The sequence shown here is derived from an EMBL/GenBank/DDBJ whole genome shotgun (WGS) entry which is preliminary data.</text>
</comment>
<reference evidence="2 3" key="1">
    <citation type="journal article" date="2018" name="Sci. Rep.">
        <title>Characterisation of pathogen-specific regions and novel effector candidates in Fusarium oxysporum f. sp. cepae.</title>
        <authorList>
            <person name="Armitage A.D."/>
            <person name="Taylor A."/>
            <person name="Sobczyk M.K."/>
            <person name="Baxter L."/>
            <person name="Greenfield B.P."/>
            <person name="Bates H.J."/>
            <person name="Wilson F."/>
            <person name="Jackson A.C."/>
            <person name="Ott S."/>
            <person name="Harrison R.J."/>
            <person name="Clarkson J.P."/>
        </authorList>
    </citation>
    <scope>NUCLEOTIDE SEQUENCE [LARGE SCALE GENOMIC DNA]</scope>
    <source>
        <strain evidence="2 3">Fo_A13</strain>
    </source>
</reference>
<dbReference type="Proteomes" id="UP000285084">
    <property type="component" value="Unassembled WGS sequence"/>
</dbReference>
<dbReference type="AlphaFoldDB" id="A0A420N4T8"/>
<evidence type="ECO:0000313" key="3">
    <source>
        <dbReference type="Proteomes" id="UP000285084"/>
    </source>
</evidence>
<sequence>MGDRASVSAKQGSIPLLINGCPLSHEDKSRKHAIDEDFTFQGANVRDCDETLKRSAAAFKTWSQTSTLQRRKQLLQLAQLLRQQEQDVLDLIC</sequence>
<dbReference type="SUPFAM" id="SSF53720">
    <property type="entry name" value="ALDH-like"/>
    <property type="match status" value="1"/>
</dbReference>
<dbReference type="Pfam" id="PF00171">
    <property type="entry name" value="Aldedh"/>
    <property type="match status" value="1"/>
</dbReference>
<proteinExistence type="predicted"/>
<organism evidence="2 3">
    <name type="scientific">Fusarium oxysporum</name>
    <name type="common">Fusarium vascular wilt</name>
    <dbReference type="NCBI Taxonomy" id="5507"/>
    <lineage>
        <taxon>Eukaryota</taxon>
        <taxon>Fungi</taxon>
        <taxon>Dikarya</taxon>
        <taxon>Ascomycota</taxon>
        <taxon>Pezizomycotina</taxon>
        <taxon>Sordariomycetes</taxon>
        <taxon>Hypocreomycetidae</taxon>
        <taxon>Hypocreales</taxon>
        <taxon>Nectriaceae</taxon>
        <taxon>Fusarium</taxon>
        <taxon>Fusarium oxysporum species complex</taxon>
    </lineage>
</organism>
<dbReference type="EMBL" id="MRCX01000063">
    <property type="protein sequence ID" value="RKK75286.1"/>
    <property type="molecule type" value="Genomic_DNA"/>
</dbReference>
<dbReference type="InterPro" id="IPR016162">
    <property type="entry name" value="Ald_DH_N"/>
</dbReference>
<dbReference type="GO" id="GO:0016491">
    <property type="term" value="F:oxidoreductase activity"/>
    <property type="evidence" value="ECO:0007669"/>
    <property type="project" value="InterPro"/>
</dbReference>
<dbReference type="InterPro" id="IPR016161">
    <property type="entry name" value="Ald_DH/histidinol_DH"/>
</dbReference>
<name>A0A420N4T8_FUSOX</name>
<dbReference type="Gene3D" id="3.40.605.10">
    <property type="entry name" value="Aldehyde Dehydrogenase, Chain A, domain 1"/>
    <property type="match status" value="1"/>
</dbReference>